<organism evidence="1 2">
    <name type="scientific">Pleurodeles waltl</name>
    <name type="common">Iberian ribbed newt</name>
    <dbReference type="NCBI Taxonomy" id="8319"/>
    <lineage>
        <taxon>Eukaryota</taxon>
        <taxon>Metazoa</taxon>
        <taxon>Chordata</taxon>
        <taxon>Craniata</taxon>
        <taxon>Vertebrata</taxon>
        <taxon>Euteleostomi</taxon>
        <taxon>Amphibia</taxon>
        <taxon>Batrachia</taxon>
        <taxon>Caudata</taxon>
        <taxon>Salamandroidea</taxon>
        <taxon>Salamandridae</taxon>
        <taxon>Pleurodelinae</taxon>
        <taxon>Pleurodeles</taxon>
    </lineage>
</organism>
<gene>
    <name evidence="1" type="ORF">NDU88_004890</name>
</gene>
<dbReference type="EMBL" id="JANPWB010000010">
    <property type="protein sequence ID" value="KAJ1138507.1"/>
    <property type="molecule type" value="Genomic_DNA"/>
</dbReference>
<name>A0AAV7QD89_PLEWA</name>
<reference evidence="1" key="1">
    <citation type="journal article" date="2022" name="bioRxiv">
        <title>Sequencing and chromosome-scale assembly of the giantPleurodeles waltlgenome.</title>
        <authorList>
            <person name="Brown T."/>
            <person name="Elewa A."/>
            <person name="Iarovenko S."/>
            <person name="Subramanian E."/>
            <person name="Araus A.J."/>
            <person name="Petzold A."/>
            <person name="Susuki M."/>
            <person name="Suzuki K.-i.T."/>
            <person name="Hayashi T."/>
            <person name="Toyoda A."/>
            <person name="Oliveira C."/>
            <person name="Osipova E."/>
            <person name="Leigh N.D."/>
            <person name="Simon A."/>
            <person name="Yun M.H."/>
        </authorList>
    </citation>
    <scope>NUCLEOTIDE SEQUENCE</scope>
    <source>
        <strain evidence="1">20211129_DDA</strain>
        <tissue evidence="1">Liver</tissue>
    </source>
</reference>
<proteinExistence type="predicted"/>
<evidence type="ECO:0000313" key="1">
    <source>
        <dbReference type="EMBL" id="KAJ1138507.1"/>
    </source>
</evidence>
<accession>A0AAV7QD89</accession>
<dbReference type="Proteomes" id="UP001066276">
    <property type="component" value="Chromosome 6"/>
</dbReference>
<evidence type="ECO:0000313" key="2">
    <source>
        <dbReference type="Proteomes" id="UP001066276"/>
    </source>
</evidence>
<comment type="caution">
    <text evidence="1">The sequence shown here is derived from an EMBL/GenBank/DDBJ whole genome shotgun (WGS) entry which is preliminary data.</text>
</comment>
<dbReference type="AlphaFoldDB" id="A0AAV7QD89"/>
<sequence length="105" mass="11386">MDFSEAAAALGLCGRHTPERTTASVAGSITGFASSVSPESSKPRATKTIVTTRAVQDDVSIQRGLLVSPNGASYHRGSQRNDVLHKRQPQFFMYGIARCPWRHAK</sequence>
<keyword evidence="2" id="KW-1185">Reference proteome</keyword>
<protein>
    <submittedName>
        <fullName evidence="1">Uncharacterized protein</fullName>
    </submittedName>
</protein>